<evidence type="ECO:0000313" key="2">
    <source>
        <dbReference type="EMBL" id="KAJ3221939.1"/>
    </source>
</evidence>
<keyword evidence="1" id="KW-0472">Membrane</keyword>
<keyword evidence="1" id="KW-1133">Transmembrane helix</keyword>
<comment type="caution">
    <text evidence="2">The sequence shown here is derived from an EMBL/GenBank/DDBJ whole genome shotgun (WGS) entry which is preliminary data.</text>
</comment>
<evidence type="ECO:0000313" key="3">
    <source>
        <dbReference type="Proteomes" id="UP001211065"/>
    </source>
</evidence>
<keyword evidence="3" id="KW-1185">Reference proteome</keyword>
<feature type="transmembrane region" description="Helical" evidence="1">
    <location>
        <begin position="84"/>
        <end position="105"/>
    </location>
</feature>
<gene>
    <name evidence="2" type="ORF">HK099_002943</name>
</gene>
<name>A0AAD5U3U4_9FUNG</name>
<dbReference type="Proteomes" id="UP001211065">
    <property type="component" value="Unassembled WGS sequence"/>
</dbReference>
<evidence type="ECO:0000256" key="1">
    <source>
        <dbReference type="SAM" id="Phobius"/>
    </source>
</evidence>
<feature type="transmembrane region" description="Helical" evidence="1">
    <location>
        <begin position="35"/>
        <end position="64"/>
    </location>
</feature>
<dbReference type="AlphaFoldDB" id="A0AAD5U3U4"/>
<reference evidence="2" key="1">
    <citation type="submission" date="2020-05" db="EMBL/GenBank/DDBJ databases">
        <title>Phylogenomic resolution of chytrid fungi.</title>
        <authorList>
            <person name="Stajich J.E."/>
            <person name="Amses K."/>
            <person name="Simmons R."/>
            <person name="Seto K."/>
            <person name="Myers J."/>
            <person name="Bonds A."/>
            <person name="Quandt C.A."/>
            <person name="Barry K."/>
            <person name="Liu P."/>
            <person name="Grigoriev I."/>
            <person name="Longcore J.E."/>
            <person name="James T.Y."/>
        </authorList>
    </citation>
    <scope>NUCLEOTIDE SEQUENCE</scope>
    <source>
        <strain evidence="2">JEL0476</strain>
    </source>
</reference>
<dbReference type="EMBL" id="JADGJW010000200">
    <property type="protein sequence ID" value="KAJ3221939.1"/>
    <property type="molecule type" value="Genomic_DNA"/>
</dbReference>
<protein>
    <submittedName>
        <fullName evidence="2">Uncharacterized protein</fullName>
    </submittedName>
</protein>
<proteinExistence type="predicted"/>
<keyword evidence="1" id="KW-0812">Transmembrane</keyword>
<sequence length="122" mass="13521">MYHGFKSYTGSMCNLPGSPAVANAIYSAKPNAPKFILAQIVVHIIGYVFTIILFVLFLNSVFYAKVRFSSYEADAALKAATSETYLLTFIPLPVDVLLMLPIVIYRRAVVRANLNTVKNVEN</sequence>
<organism evidence="2 3">
    <name type="scientific">Clydaea vesicula</name>
    <dbReference type="NCBI Taxonomy" id="447962"/>
    <lineage>
        <taxon>Eukaryota</taxon>
        <taxon>Fungi</taxon>
        <taxon>Fungi incertae sedis</taxon>
        <taxon>Chytridiomycota</taxon>
        <taxon>Chytridiomycota incertae sedis</taxon>
        <taxon>Chytridiomycetes</taxon>
        <taxon>Lobulomycetales</taxon>
        <taxon>Lobulomycetaceae</taxon>
        <taxon>Clydaea</taxon>
    </lineage>
</organism>
<accession>A0AAD5U3U4</accession>